<feature type="region of interest" description="Disordered" evidence="1">
    <location>
        <begin position="74"/>
        <end position="93"/>
    </location>
</feature>
<evidence type="ECO:0000256" key="1">
    <source>
        <dbReference type="SAM" id="MobiDB-lite"/>
    </source>
</evidence>
<evidence type="ECO:0000313" key="2">
    <source>
        <dbReference type="EMBL" id="TNN45470.1"/>
    </source>
</evidence>
<feature type="compositionally biased region" description="Low complexity" evidence="1">
    <location>
        <begin position="104"/>
        <end position="119"/>
    </location>
</feature>
<reference evidence="2 3" key="1">
    <citation type="submission" date="2019-03" db="EMBL/GenBank/DDBJ databases">
        <title>First draft genome of Liparis tanakae, snailfish: a comprehensive survey of snailfish specific genes.</title>
        <authorList>
            <person name="Kim W."/>
            <person name="Song I."/>
            <person name="Jeong J.-H."/>
            <person name="Kim D."/>
            <person name="Kim S."/>
            <person name="Ryu S."/>
            <person name="Song J.Y."/>
            <person name="Lee S.K."/>
        </authorList>
    </citation>
    <scope>NUCLEOTIDE SEQUENCE [LARGE SCALE GENOMIC DNA]</scope>
    <source>
        <tissue evidence="2">Muscle</tissue>
    </source>
</reference>
<feature type="region of interest" description="Disordered" evidence="1">
    <location>
        <begin position="101"/>
        <end position="147"/>
    </location>
</feature>
<organism evidence="2 3">
    <name type="scientific">Liparis tanakae</name>
    <name type="common">Tanaka's snailfish</name>
    <dbReference type="NCBI Taxonomy" id="230148"/>
    <lineage>
        <taxon>Eukaryota</taxon>
        <taxon>Metazoa</taxon>
        <taxon>Chordata</taxon>
        <taxon>Craniata</taxon>
        <taxon>Vertebrata</taxon>
        <taxon>Euteleostomi</taxon>
        <taxon>Actinopterygii</taxon>
        <taxon>Neopterygii</taxon>
        <taxon>Teleostei</taxon>
        <taxon>Neoteleostei</taxon>
        <taxon>Acanthomorphata</taxon>
        <taxon>Eupercaria</taxon>
        <taxon>Perciformes</taxon>
        <taxon>Cottioidei</taxon>
        <taxon>Cottales</taxon>
        <taxon>Liparidae</taxon>
        <taxon>Liparis</taxon>
    </lineage>
</organism>
<name>A0A4Z2FX22_9TELE</name>
<dbReference type="Proteomes" id="UP000314294">
    <property type="component" value="Unassembled WGS sequence"/>
</dbReference>
<feature type="compositionally biased region" description="Low complexity" evidence="1">
    <location>
        <begin position="134"/>
        <end position="147"/>
    </location>
</feature>
<gene>
    <name evidence="2" type="ORF">EYF80_044329</name>
</gene>
<comment type="caution">
    <text evidence="2">The sequence shown here is derived from an EMBL/GenBank/DDBJ whole genome shotgun (WGS) entry which is preliminary data.</text>
</comment>
<protein>
    <submittedName>
        <fullName evidence="2">Uncharacterized protein</fullName>
    </submittedName>
</protein>
<evidence type="ECO:0000313" key="3">
    <source>
        <dbReference type="Proteomes" id="UP000314294"/>
    </source>
</evidence>
<keyword evidence="3" id="KW-1185">Reference proteome</keyword>
<dbReference type="EMBL" id="SRLO01000845">
    <property type="protein sequence ID" value="TNN45470.1"/>
    <property type="molecule type" value="Genomic_DNA"/>
</dbReference>
<accession>A0A4Z2FX22</accession>
<proteinExistence type="predicted"/>
<sequence length="147" mass="15659">MKTFRSMCLFCRPRYLQAEVHQVPAGRGPPGTCRQRSTRYLPTQVEVHQSFRLPVMKQPSSVTELPGQATATLWPSDLEATGKQRRANAADSCVRLRRIRSARRAGSVGMGKEPANSAPSPKPAPSGDGGGGTEATDSSSSSSSSSV</sequence>
<dbReference type="AlphaFoldDB" id="A0A4Z2FX22"/>